<organism evidence="6 7">
    <name type="scientific">Corynebacterium uropygiale</name>
    <dbReference type="NCBI Taxonomy" id="1775911"/>
    <lineage>
        <taxon>Bacteria</taxon>
        <taxon>Bacillati</taxon>
        <taxon>Actinomycetota</taxon>
        <taxon>Actinomycetes</taxon>
        <taxon>Mycobacteriales</taxon>
        <taxon>Corynebacteriaceae</taxon>
        <taxon>Corynebacterium</taxon>
    </lineage>
</organism>
<accession>A0A9X1QS57</accession>
<comment type="similarity">
    <text evidence="1">Belongs to the transglycosylase family. Rpf subfamily.</text>
</comment>
<dbReference type="SUPFAM" id="SSF53955">
    <property type="entry name" value="Lysozyme-like"/>
    <property type="match status" value="1"/>
</dbReference>
<dbReference type="CDD" id="cd13925">
    <property type="entry name" value="RPF"/>
    <property type="match status" value="1"/>
</dbReference>
<dbReference type="Pfam" id="PF03990">
    <property type="entry name" value="DUF348"/>
    <property type="match status" value="3"/>
</dbReference>
<sequence>MGGARHIKRINSSASVPLRLATGGVLGTVLLGGAVVATQQKSITIDADGQDISLVTLSKDVQGALDSAGVQVGEEDFVSPAPSQTLTRDQHITVRTLKQVSVVVDGVPTTVKSTALTVEDLLEQVPGFVPGSQVSADPEARADDGMKLEVTKPKFVNINDGGKMVRTWVAAKTVGDALEERGIELGKEDQLKTDPNTPLRNNLDITIDRVSTEEKTDTEDIEAPKEYSDDPELPRGEEKVLEEGTPGKKEVTRRIVTVNGKQTEVTVLNEKELKAPTPAKVARGTKATAPAVANGSVWDSIAQCEAGGNWATNTGNGYAGGLQFSPSTWLAYGGGEYAATADQASREQQIAVAEKVQAAQGWGAWPACTAKLGIR</sequence>
<comment type="caution">
    <text evidence="6">The sequence shown here is derived from an EMBL/GenBank/DDBJ whole genome shotgun (WGS) entry which is preliminary data.</text>
</comment>
<dbReference type="Proteomes" id="UP001139336">
    <property type="component" value="Unassembled WGS sequence"/>
</dbReference>
<evidence type="ECO:0000256" key="1">
    <source>
        <dbReference type="ARBA" id="ARBA00010830"/>
    </source>
</evidence>
<keyword evidence="2" id="KW-0732">Signal</keyword>
<evidence type="ECO:0000313" key="7">
    <source>
        <dbReference type="Proteomes" id="UP001139336"/>
    </source>
</evidence>
<proteinExistence type="inferred from homology"/>
<evidence type="ECO:0000256" key="3">
    <source>
        <dbReference type="ARBA" id="ARBA00022801"/>
    </source>
</evidence>
<feature type="compositionally biased region" description="Basic and acidic residues" evidence="4">
    <location>
        <begin position="206"/>
        <end position="215"/>
    </location>
</feature>
<dbReference type="EMBL" id="JAKGSI010000003">
    <property type="protein sequence ID" value="MCF4006793.1"/>
    <property type="molecule type" value="Genomic_DNA"/>
</dbReference>
<dbReference type="PROSITE" id="PS51109">
    <property type="entry name" value="G5"/>
    <property type="match status" value="1"/>
</dbReference>
<keyword evidence="3" id="KW-0378">Hydrolase</keyword>
<dbReference type="Gene3D" id="1.10.530.10">
    <property type="match status" value="1"/>
</dbReference>
<dbReference type="SMART" id="SM01208">
    <property type="entry name" value="G5"/>
    <property type="match status" value="1"/>
</dbReference>
<dbReference type="InterPro" id="IPR011098">
    <property type="entry name" value="G5_dom"/>
</dbReference>
<feature type="compositionally biased region" description="Polar residues" evidence="4">
    <location>
        <begin position="193"/>
        <end position="204"/>
    </location>
</feature>
<dbReference type="AlphaFoldDB" id="A0A9X1QS57"/>
<name>A0A9X1QS57_9CORY</name>
<feature type="compositionally biased region" description="Basic and acidic residues" evidence="4">
    <location>
        <begin position="222"/>
        <end position="248"/>
    </location>
</feature>
<evidence type="ECO:0000256" key="2">
    <source>
        <dbReference type="ARBA" id="ARBA00022729"/>
    </source>
</evidence>
<evidence type="ECO:0000313" key="6">
    <source>
        <dbReference type="EMBL" id="MCF4006793.1"/>
    </source>
</evidence>
<evidence type="ECO:0000256" key="4">
    <source>
        <dbReference type="SAM" id="MobiDB-lite"/>
    </source>
</evidence>
<keyword evidence="7" id="KW-1185">Reference proteome</keyword>
<evidence type="ECO:0000259" key="5">
    <source>
        <dbReference type="PROSITE" id="PS51109"/>
    </source>
</evidence>
<gene>
    <name evidence="6" type="ORF">L1O03_06315</name>
</gene>
<dbReference type="Gene3D" id="2.20.230.10">
    <property type="entry name" value="Resuscitation-promoting factor rpfb"/>
    <property type="match status" value="1"/>
</dbReference>
<dbReference type="InterPro" id="IPR007137">
    <property type="entry name" value="DUF348"/>
</dbReference>
<dbReference type="InterPro" id="IPR010618">
    <property type="entry name" value="RPF"/>
</dbReference>
<feature type="domain" description="G5" evidence="5">
    <location>
        <begin position="207"/>
        <end position="287"/>
    </location>
</feature>
<dbReference type="RefSeq" id="WP_236118605.1">
    <property type="nucleotide sequence ID" value="NZ_JAKGSI010000003.1"/>
</dbReference>
<reference evidence="6" key="1">
    <citation type="submission" date="2022-01" db="EMBL/GenBank/DDBJ databases">
        <title>Corynebacterium sp. nov isolated from isolated from the feces of the greater white-fronted geese (Anser albifrons) at Poyang Lake, PR China.</title>
        <authorList>
            <person name="Liu Q."/>
        </authorList>
    </citation>
    <scope>NUCLEOTIDE SEQUENCE</scope>
    <source>
        <strain evidence="6">JCM 32435</strain>
    </source>
</reference>
<feature type="region of interest" description="Disordered" evidence="4">
    <location>
        <begin position="186"/>
        <end position="248"/>
    </location>
</feature>
<dbReference type="Pfam" id="PF07501">
    <property type="entry name" value="G5"/>
    <property type="match status" value="1"/>
</dbReference>
<dbReference type="InterPro" id="IPR023346">
    <property type="entry name" value="Lysozyme-like_dom_sf"/>
</dbReference>
<protein>
    <submittedName>
        <fullName evidence="6">Transglycosylase family protein</fullName>
    </submittedName>
</protein>
<dbReference type="Pfam" id="PF06737">
    <property type="entry name" value="Transglycosylas"/>
    <property type="match status" value="1"/>
</dbReference>
<dbReference type="GO" id="GO:0016787">
    <property type="term" value="F:hydrolase activity"/>
    <property type="evidence" value="ECO:0007669"/>
    <property type="project" value="UniProtKB-KW"/>
</dbReference>